<dbReference type="HOGENOM" id="CLU_1254240_0_0_0"/>
<dbReference type="Proteomes" id="UP000030634">
    <property type="component" value="Chromosome"/>
</dbReference>
<gene>
    <name evidence="1" type="ORF">QR90_12780</name>
</gene>
<evidence type="ECO:0000313" key="2">
    <source>
        <dbReference type="Proteomes" id="UP000030634"/>
    </source>
</evidence>
<protein>
    <submittedName>
        <fullName evidence="1">Uncharacterized protein</fullName>
    </submittedName>
</protein>
<dbReference type="RefSeq" id="WP_039685076.1">
    <property type="nucleotide sequence ID" value="NZ_CP010028.1"/>
</dbReference>
<dbReference type="AlphaFoldDB" id="A0A0A7KHZ3"/>
<dbReference type="KEGG" id="dsw:QR90_12780"/>
<evidence type="ECO:0000313" key="1">
    <source>
        <dbReference type="EMBL" id="AIZ45761.1"/>
    </source>
</evidence>
<name>A0A0A7KHZ3_9DEIO</name>
<sequence length="220" mass="23417">MTPNHHEYTIPLSPTPTQERALDALGMLTHRIECAALQQARLGMTTSLAALLGGPDHAARGDEAESQALLALPELATTPLGLIRQAVSGQRARIARGELAAPARPTPVSGEGLIVPATPGGLTLAGVPGVVTVGTDKLPPWAAQVWRHAAGGAKPDLDPRLVTASLTGWAYIERGSYAGTPGWLIDIALRWDAYPSWQLMRDGDGWEGEPWRRAVRHLMV</sequence>
<organism evidence="1 2">
    <name type="scientific">Deinococcus radiopugnans</name>
    <dbReference type="NCBI Taxonomy" id="57497"/>
    <lineage>
        <taxon>Bacteria</taxon>
        <taxon>Thermotogati</taxon>
        <taxon>Deinococcota</taxon>
        <taxon>Deinococci</taxon>
        <taxon>Deinococcales</taxon>
        <taxon>Deinococcaceae</taxon>
        <taxon>Deinococcus</taxon>
    </lineage>
</organism>
<proteinExistence type="predicted"/>
<accession>A0A0A7KHZ3</accession>
<reference evidence="2" key="1">
    <citation type="submission" date="2014-11" db="EMBL/GenBank/DDBJ databases">
        <title>Hymenobacter sp. DG25B genome submission.</title>
        <authorList>
            <person name="Jung H.-Y."/>
            <person name="Kim M.K."/>
            <person name="Srinivasan S."/>
            <person name="Lim S."/>
        </authorList>
    </citation>
    <scope>NUCLEOTIDE SEQUENCE [LARGE SCALE GENOMIC DNA]</scope>
    <source>
        <strain evidence="2">DY59</strain>
    </source>
</reference>
<dbReference type="EMBL" id="CP010028">
    <property type="protein sequence ID" value="AIZ45761.1"/>
    <property type="molecule type" value="Genomic_DNA"/>
</dbReference>